<dbReference type="SUPFAM" id="SSF47616">
    <property type="entry name" value="GST C-terminal domain-like"/>
    <property type="match status" value="1"/>
</dbReference>
<protein>
    <recommendedName>
        <fullName evidence="5">GST N-terminal domain-containing protein</fullName>
    </recommendedName>
</protein>
<dbReference type="Pfam" id="PF22041">
    <property type="entry name" value="GST_C_7"/>
    <property type="match status" value="1"/>
</dbReference>
<evidence type="ECO:0000259" key="1">
    <source>
        <dbReference type="Pfam" id="PF13409"/>
    </source>
</evidence>
<dbReference type="InterPro" id="IPR036249">
    <property type="entry name" value="Thioredoxin-like_sf"/>
</dbReference>
<sequence length="244" mass="27694">MAQNEIVLFDLPSRPPCKSWSLNPWKTRFILNYKNIPYHTEWLEYPDIEARLSPHLPPKPPPDTPYTIPTILLPSGSYLMDSKVIAAHLESLYPSPSLHLSSAFQSKIEALMPKVMTTLAPIYILLIPANLLNEVSVPYWNKSRAEWVGMDLDTLAEKHGGEKAWEKFTPVVQEVTALLKENADGPYFLGKEVSYADFVWGGFLICCKRIAEREIYEEVLERSGDRGVHEALLKGVGKWAVRDD</sequence>
<evidence type="ECO:0008006" key="5">
    <source>
        <dbReference type="Google" id="ProtNLM"/>
    </source>
</evidence>
<dbReference type="CDD" id="cd03038">
    <property type="entry name" value="GST_N_etherase_LigE"/>
    <property type="match status" value="1"/>
</dbReference>
<feature type="domain" description="Glutathione S-transferase UstS-like C-terminal" evidence="2">
    <location>
        <begin position="109"/>
        <end position="226"/>
    </location>
</feature>
<organism evidence="3 4">
    <name type="scientific">Podospora australis</name>
    <dbReference type="NCBI Taxonomy" id="1536484"/>
    <lineage>
        <taxon>Eukaryota</taxon>
        <taxon>Fungi</taxon>
        <taxon>Dikarya</taxon>
        <taxon>Ascomycota</taxon>
        <taxon>Pezizomycotina</taxon>
        <taxon>Sordariomycetes</taxon>
        <taxon>Sordariomycetidae</taxon>
        <taxon>Sordariales</taxon>
        <taxon>Podosporaceae</taxon>
        <taxon>Podospora</taxon>
    </lineage>
</organism>
<dbReference type="Pfam" id="PF13409">
    <property type="entry name" value="GST_N_2"/>
    <property type="match status" value="1"/>
</dbReference>
<name>A0AAN7AEB8_9PEZI</name>
<gene>
    <name evidence="3" type="ORF">QBC35DRAFT_143982</name>
</gene>
<dbReference type="Gene3D" id="1.20.1050.10">
    <property type="match status" value="1"/>
</dbReference>
<reference evidence="3" key="1">
    <citation type="journal article" date="2023" name="Mol. Phylogenet. Evol.">
        <title>Genome-scale phylogeny and comparative genomics of the fungal order Sordariales.</title>
        <authorList>
            <person name="Hensen N."/>
            <person name="Bonometti L."/>
            <person name="Westerberg I."/>
            <person name="Brannstrom I.O."/>
            <person name="Guillou S."/>
            <person name="Cros-Aarteil S."/>
            <person name="Calhoun S."/>
            <person name="Haridas S."/>
            <person name="Kuo A."/>
            <person name="Mondo S."/>
            <person name="Pangilinan J."/>
            <person name="Riley R."/>
            <person name="LaButti K."/>
            <person name="Andreopoulos B."/>
            <person name="Lipzen A."/>
            <person name="Chen C."/>
            <person name="Yan M."/>
            <person name="Daum C."/>
            <person name="Ng V."/>
            <person name="Clum A."/>
            <person name="Steindorff A."/>
            <person name="Ohm R.A."/>
            <person name="Martin F."/>
            <person name="Silar P."/>
            <person name="Natvig D.O."/>
            <person name="Lalanne C."/>
            <person name="Gautier V."/>
            <person name="Ament-Velasquez S.L."/>
            <person name="Kruys A."/>
            <person name="Hutchinson M.I."/>
            <person name="Powell A.J."/>
            <person name="Barry K."/>
            <person name="Miller A.N."/>
            <person name="Grigoriev I.V."/>
            <person name="Debuchy R."/>
            <person name="Gladieux P."/>
            <person name="Hiltunen Thoren M."/>
            <person name="Johannesson H."/>
        </authorList>
    </citation>
    <scope>NUCLEOTIDE SEQUENCE</scope>
    <source>
        <strain evidence="3">PSN309</strain>
    </source>
</reference>
<dbReference type="Gene3D" id="3.40.30.10">
    <property type="entry name" value="Glutaredoxin"/>
    <property type="match status" value="1"/>
</dbReference>
<evidence type="ECO:0000313" key="4">
    <source>
        <dbReference type="Proteomes" id="UP001302126"/>
    </source>
</evidence>
<dbReference type="SUPFAM" id="SSF52833">
    <property type="entry name" value="Thioredoxin-like"/>
    <property type="match status" value="1"/>
</dbReference>
<evidence type="ECO:0000259" key="2">
    <source>
        <dbReference type="Pfam" id="PF22041"/>
    </source>
</evidence>
<dbReference type="Proteomes" id="UP001302126">
    <property type="component" value="Unassembled WGS sequence"/>
</dbReference>
<dbReference type="InterPro" id="IPR054416">
    <property type="entry name" value="GST_UstS-like_C"/>
</dbReference>
<feature type="domain" description="GST N-terminal" evidence="1">
    <location>
        <begin position="20"/>
        <end position="91"/>
    </location>
</feature>
<keyword evidence="4" id="KW-1185">Reference proteome</keyword>
<proteinExistence type="predicted"/>
<dbReference type="InterPro" id="IPR004045">
    <property type="entry name" value="Glutathione_S-Trfase_N"/>
</dbReference>
<dbReference type="EMBL" id="MU864618">
    <property type="protein sequence ID" value="KAK4182722.1"/>
    <property type="molecule type" value="Genomic_DNA"/>
</dbReference>
<accession>A0AAN7AEB8</accession>
<dbReference type="AlphaFoldDB" id="A0AAN7AEB8"/>
<reference evidence="3" key="2">
    <citation type="submission" date="2023-05" db="EMBL/GenBank/DDBJ databases">
        <authorList>
            <consortium name="Lawrence Berkeley National Laboratory"/>
            <person name="Steindorff A."/>
            <person name="Hensen N."/>
            <person name="Bonometti L."/>
            <person name="Westerberg I."/>
            <person name="Brannstrom I.O."/>
            <person name="Guillou S."/>
            <person name="Cros-Aarteil S."/>
            <person name="Calhoun S."/>
            <person name="Haridas S."/>
            <person name="Kuo A."/>
            <person name="Mondo S."/>
            <person name="Pangilinan J."/>
            <person name="Riley R."/>
            <person name="Labutti K."/>
            <person name="Andreopoulos B."/>
            <person name="Lipzen A."/>
            <person name="Chen C."/>
            <person name="Yanf M."/>
            <person name="Daum C."/>
            <person name="Ng V."/>
            <person name="Clum A."/>
            <person name="Ohm R."/>
            <person name="Martin F."/>
            <person name="Silar P."/>
            <person name="Natvig D."/>
            <person name="Lalanne C."/>
            <person name="Gautier V."/>
            <person name="Ament-Velasquez S.L."/>
            <person name="Kruys A."/>
            <person name="Hutchinson M.I."/>
            <person name="Powell A.J."/>
            <person name="Barry K."/>
            <person name="Miller A.N."/>
            <person name="Grigoriev I.V."/>
            <person name="Debuchy R."/>
            <person name="Gladieux P."/>
            <person name="Thoren M.H."/>
            <person name="Johannesson H."/>
        </authorList>
    </citation>
    <scope>NUCLEOTIDE SEQUENCE</scope>
    <source>
        <strain evidence="3">PSN309</strain>
    </source>
</reference>
<comment type="caution">
    <text evidence="3">The sequence shown here is derived from an EMBL/GenBank/DDBJ whole genome shotgun (WGS) entry which is preliminary data.</text>
</comment>
<dbReference type="InterPro" id="IPR036282">
    <property type="entry name" value="Glutathione-S-Trfase_C_sf"/>
</dbReference>
<evidence type="ECO:0000313" key="3">
    <source>
        <dbReference type="EMBL" id="KAK4182722.1"/>
    </source>
</evidence>